<comment type="similarity">
    <text evidence="2">Belongs to the FliQ/MopD/SpaQ family.</text>
</comment>
<proteinExistence type="inferred from homology"/>
<dbReference type="PIRSF" id="PIRSF004669">
    <property type="entry name" value="FliQ"/>
    <property type="match status" value="1"/>
</dbReference>
<protein>
    <submittedName>
        <fullName evidence="8">Flagellar biosynthesis protein FliQ</fullName>
    </submittedName>
</protein>
<dbReference type="Pfam" id="PF01313">
    <property type="entry name" value="Bac_export_3"/>
    <property type="match status" value="1"/>
</dbReference>
<name>A0A6P2SCE8_9BURK</name>
<reference evidence="8 9" key="1">
    <citation type="submission" date="2019-09" db="EMBL/GenBank/DDBJ databases">
        <authorList>
            <person name="Depoorter E."/>
        </authorList>
    </citation>
    <scope>NUCLEOTIDE SEQUENCE [LARGE SCALE GENOMIC DNA]</scope>
    <source>
        <strain evidence="8">LMG 30113</strain>
    </source>
</reference>
<keyword evidence="8" id="KW-0969">Cilium</keyword>
<keyword evidence="8" id="KW-0966">Cell projection</keyword>
<keyword evidence="6 7" id="KW-0472">Membrane</keyword>
<dbReference type="EMBL" id="CABVQD010000046">
    <property type="protein sequence ID" value="VWC43891.1"/>
    <property type="molecule type" value="Genomic_DNA"/>
</dbReference>
<evidence type="ECO:0000256" key="7">
    <source>
        <dbReference type="SAM" id="Phobius"/>
    </source>
</evidence>
<keyword evidence="8" id="KW-0282">Flagellum</keyword>
<comment type="subcellular location">
    <subcellularLocation>
        <location evidence="1">Cell membrane</location>
        <topology evidence="1">Multi-pass membrane protein</topology>
    </subcellularLocation>
</comment>
<dbReference type="PANTHER" id="PTHR34040">
    <property type="entry name" value="FLAGELLAR BIOSYNTHETIC PROTEIN FLIQ"/>
    <property type="match status" value="1"/>
</dbReference>
<dbReference type="RefSeq" id="WP_031398184.1">
    <property type="nucleotide sequence ID" value="NZ_CABVQD010000046.1"/>
</dbReference>
<keyword evidence="5 7" id="KW-1133">Transmembrane helix</keyword>
<evidence type="ECO:0000313" key="9">
    <source>
        <dbReference type="Proteomes" id="UP000494330"/>
    </source>
</evidence>
<accession>A0A6P2SCE8</accession>
<dbReference type="InterPro" id="IPR002191">
    <property type="entry name" value="Bac_export_3"/>
</dbReference>
<dbReference type="GO" id="GO:0009306">
    <property type="term" value="P:protein secretion"/>
    <property type="evidence" value="ECO:0007669"/>
    <property type="project" value="InterPro"/>
</dbReference>
<feature type="transmembrane region" description="Helical" evidence="7">
    <location>
        <begin position="12"/>
        <end position="39"/>
    </location>
</feature>
<evidence type="ECO:0000313" key="8">
    <source>
        <dbReference type="EMBL" id="VWC43891.1"/>
    </source>
</evidence>
<evidence type="ECO:0000256" key="5">
    <source>
        <dbReference type="ARBA" id="ARBA00022989"/>
    </source>
</evidence>
<gene>
    <name evidence="8" type="ORF">BPA30113_07136</name>
</gene>
<evidence type="ECO:0000256" key="3">
    <source>
        <dbReference type="ARBA" id="ARBA00022475"/>
    </source>
</evidence>
<evidence type="ECO:0000256" key="2">
    <source>
        <dbReference type="ARBA" id="ARBA00006156"/>
    </source>
</evidence>
<organism evidence="8 9">
    <name type="scientific">Burkholderia paludis</name>
    <dbReference type="NCBI Taxonomy" id="1506587"/>
    <lineage>
        <taxon>Bacteria</taxon>
        <taxon>Pseudomonadati</taxon>
        <taxon>Pseudomonadota</taxon>
        <taxon>Betaproteobacteria</taxon>
        <taxon>Burkholderiales</taxon>
        <taxon>Burkholderiaceae</taxon>
        <taxon>Burkholderia</taxon>
        <taxon>Burkholderia cepacia complex</taxon>
    </lineage>
</organism>
<dbReference type="Proteomes" id="UP000494330">
    <property type="component" value="Unassembled WGS sequence"/>
</dbReference>
<evidence type="ECO:0000256" key="6">
    <source>
        <dbReference type="ARBA" id="ARBA00023136"/>
    </source>
</evidence>
<dbReference type="PANTHER" id="PTHR34040:SF2">
    <property type="entry name" value="FLAGELLAR BIOSYNTHETIC PROTEIN FLIQ"/>
    <property type="match status" value="1"/>
</dbReference>
<dbReference type="AlphaFoldDB" id="A0A6P2SCE8"/>
<evidence type="ECO:0000256" key="4">
    <source>
        <dbReference type="ARBA" id="ARBA00022692"/>
    </source>
</evidence>
<dbReference type="PRINTS" id="PR00952">
    <property type="entry name" value="TYPE3IMQPROT"/>
</dbReference>
<keyword evidence="9" id="KW-1185">Reference proteome</keyword>
<sequence length="88" mass="9723">MNPDIALHMLGETFWTGLLVCAPVLGSVLLVGLIVSVFQVVTQIQDMSLTFIPKLVTAMLVLTTIGAWMLREMAQFSSRLWISIPSLF</sequence>
<keyword evidence="3" id="KW-1003">Cell membrane</keyword>
<feature type="transmembrane region" description="Helical" evidence="7">
    <location>
        <begin position="51"/>
        <end position="70"/>
    </location>
</feature>
<keyword evidence="4 7" id="KW-0812">Transmembrane</keyword>
<dbReference type="GO" id="GO:0005886">
    <property type="term" value="C:plasma membrane"/>
    <property type="evidence" value="ECO:0007669"/>
    <property type="project" value="UniProtKB-SubCell"/>
</dbReference>
<evidence type="ECO:0000256" key="1">
    <source>
        <dbReference type="ARBA" id="ARBA00004651"/>
    </source>
</evidence>